<dbReference type="AlphaFoldDB" id="H0HNI8"/>
<evidence type="ECO:0000313" key="1">
    <source>
        <dbReference type="EMBL" id="EHK57641.1"/>
    </source>
</evidence>
<name>H0HNI8_9HYPH</name>
<dbReference type="Proteomes" id="UP000003250">
    <property type="component" value="Unassembled WGS sequence"/>
</dbReference>
<keyword evidence="2" id="KW-1185">Reference proteome</keyword>
<reference evidence="1 2" key="1">
    <citation type="journal article" date="2012" name="J. Bacteriol.">
        <title>Draft Genome Sequence of Mesorhizobium alhagi CCNWXJ12-2T, a Novel Salt-Resistant Species Isolated from the Desert of Northwestern China.</title>
        <authorList>
            <person name="Zhou M."/>
            <person name="Chen W."/>
            <person name="Chen H."/>
            <person name="Wei G."/>
        </authorList>
    </citation>
    <scope>NUCLEOTIDE SEQUENCE [LARGE SCALE GENOMIC DNA]</scope>
    <source>
        <strain evidence="1 2">CCNWXJ12-2</strain>
    </source>
</reference>
<accession>H0HNI8</accession>
<gene>
    <name evidence="1" type="ORF">MAXJ12_08554</name>
</gene>
<sequence length="80" mass="8447">MGMIALDVSVGEAVQIGKNADAGVVVKVKHKSGTRVRLAFETNLSPIRILGDGLVPASFTYGITGEPRRVLQDVRQISAA</sequence>
<organism evidence="1 2">
    <name type="scientific">Mesorhizobium alhagi CCNWXJ12-2</name>
    <dbReference type="NCBI Taxonomy" id="1107882"/>
    <lineage>
        <taxon>Bacteria</taxon>
        <taxon>Pseudomonadati</taxon>
        <taxon>Pseudomonadota</taxon>
        <taxon>Alphaproteobacteria</taxon>
        <taxon>Hyphomicrobiales</taxon>
        <taxon>Phyllobacteriaceae</taxon>
        <taxon>Allomesorhizobium</taxon>
    </lineage>
</organism>
<dbReference type="EMBL" id="AHAM01000058">
    <property type="protein sequence ID" value="EHK57641.1"/>
    <property type="molecule type" value="Genomic_DNA"/>
</dbReference>
<dbReference type="PATRIC" id="fig|1107882.3.peg.1669"/>
<protein>
    <submittedName>
        <fullName evidence="1">Uncharacterized protein</fullName>
    </submittedName>
</protein>
<proteinExistence type="predicted"/>
<evidence type="ECO:0000313" key="2">
    <source>
        <dbReference type="Proteomes" id="UP000003250"/>
    </source>
</evidence>